<dbReference type="OrthoDB" id="5428787at2759"/>
<gene>
    <name evidence="2" type="ORF">FIE12Z_1738</name>
</gene>
<feature type="chain" id="PRO_5017283464" description="Apple domain-containing protein" evidence="1">
    <location>
        <begin position="19"/>
        <end position="379"/>
    </location>
</feature>
<name>A0A395N1J2_9HYPO</name>
<evidence type="ECO:0000313" key="2">
    <source>
        <dbReference type="EMBL" id="RFN53991.1"/>
    </source>
</evidence>
<dbReference type="AlphaFoldDB" id="A0A395N1J2"/>
<sequence length="379" mass="40215">MVAIKTLILLALGTEALAAFSTDVVCQSKLGSVSVPASKIPRATTTVKNNITILKKVIRKVNVVVIPRPRTTTETETIEESTTVLAAPDVETATETVTDEQTDYETRVHTSTTTSTSYTTTTKFTSVTVLAPAGFTGLKEAGDYRAKVKARAVPAPVAQPAVLPAGLRSGSQYVQRVDCVKRVPNKVTKVTTATVKGPRITLKPKTETKAVKTTTTITETKYPAKVTQTDSETVSPTITETVDRTETATITETVAVESVVPTGEPYFAACGTGNILDYATGGIRVQDVVRTVPNQGSLITGAPNSYACCAECMKVPKCAMSLFIAQGAGGSCWHYNIVDASQCANGQLPWGIYYTRSTVTTPWTFSNGPCGKLTNGGNR</sequence>
<dbReference type="STRING" id="2594813.A0A395N1J2"/>
<dbReference type="EMBL" id="PXXK01000033">
    <property type="protein sequence ID" value="RFN53991.1"/>
    <property type="molecule type" value="Genomic_DNA"/>
</dbReference>
<dbReference type="Proteomes" id="UP000265631">
    <property type="component" value="Unassembled WGS sequence"/>
</dbReference>
<evidence type="ECO:0000313" key="3">
    <source>
        <dbReference type="Proteomes" id="UP000265631"/>
    </source>
</evidence>
<feature type="signal peptide" evidence="1">
    <location>
        <begin position="1"/>
        <end position="18"/>
    </location>
</feature>
<evidence type="ECO:0008006" key="4">
    <source>
        <dbReference type="Google" id="ProtNLM"/>
    </source>
</evidence>
<accession>A0A395N1J2</accession>
<protein>
    <recommendedName>
        <fullName evidence="4">Apple domain-containing protein</fullName>
    </recommendedName>
</protein>
<keyword evidence="1" id="KW-0732">Signal</keyword>
<comment type="caution">
    <text evidence="2">The sequence shown here is derived from an EMBL/GenBank/DDBJ whole genome shotgun (WGS) entry which is preliminary data.</text>
</comment>
<keyword evidence="3" id="KW-1185">Reference proteome</keyword>
<proteinExistence type="predicted"/>
<evidence type="ECO:0000256" key="1">
    <source>
        <dbReference type="SAM" id="SignalP"/>
    </source>
</evidence>
<reference evidence="2 3" key="1">
    <citation type="journal article" date="2018" name="PLoS Pathog.">
        <title>Evolution of structural diversity of trichothecenes, a family of toxins produced by plant pathogenic and entomopathogenic fungi.</title>
        <authorList>
            <person name="Proctor R.H."/>
            <person name="McCormick S.P."/>
            <person name="Kim H.S."/>
            <person name="Cardoza R.E."/>
            <person name="Stanley A.M."/>
            <person name="Lindo L."/>
            <person name="Kelly A."/>
            <person name="Brown D.W."/>
            <person name="Lee T."/>
            <person name="Vaughan M.M."/>
            <person name="Alexander N.J."/>
            <person name="Busman M."/>
            <person name="Gutierrez S."/>
        </authorList>
    </citation>
    <scope>NUCLEOTIDE SEQUENCE [LARGE SCALE GENOMIC DNA]</scope>
    <source>
        <strain evidence="2 3">NRRL 13405</strain>
    </source>
</reference>
<organism evidence="2 3">
    <name type="scientific">Fusarium flagelliforme</name>
    <dbReference type="NCBI Taxonomy" id="2675880"/>
    <lineage>
        <taxon>Eukaryota</taxon>
        <taxon>Fungi</taxon>
        <taxon>Dikarya</taxon>
        <taxon>Ascomycota</taxon>
        <taxon>Pezizomycotina</taxon>
        <taxon>Sordariomycetes</taxon>
        <taxon>Hypocreomycetidae</taxon>
        <taxon>Hypocreales</taxon>
        <taxon>Nectriaceae</taxon>
        <taxon>Fusarium</taxon>
        <taxon>Fusarium incarnatum-equiseti species complex</taxon>
    </lineage>
</organism>